<feature type="transmembrane region" description="Helical" evidence="5">
    <location>
        <begin position="178"/>
        <end position="200"/>
    </location>
</feature>
<dbReference type="KEGG" id="ccz:CCALI_01325"/>
<feature type="transmembrane region" description="Helical" evidence="5">
    <location>
        <begin position="72"/>
        <end position="93"/>
    </location>
</feature>
<dbReference type="PATRIC" id="fig|1303518.3.peg.1352"/>
<dbReference type="GO" id="GO:0005576">
    <property type="term" value="C:extracellular region"/>
    <property type="evidence" value="ECO:0007669"/>
    <property type="project" value="TreeGrafter"/>
</dbReference>
<evidence type="ECO:0000256" key="1">
    <source>
        <dbReference type="ARBA" id="ARBA00022475"/>
    </source>
</evidence>
<dbReference type="OrthoDB" id="9763654at2"/>
<protein>
    <recommendedName>
        <fullName evidence="5">UPF0182 protein CCALI_01325</fullName>
    </recommendedName>
</protein>
<dbReference type="STRING" id="454171.CP488_02770"/>
<reference evidence="7" key="1">
    <citation type="submission" date="2013-03" db="EMBL/GenBank/DDBJ databases">
        <title>Genome sequence of Chthonomonas calidirosea, the first sequenced genome from the Armatimonadetes phylum (formally candidate division OP10).</title>
        <authorList>
            <person name="Lee K.C.Y."/>
            <person name="Morgan X.C."/>
            <person name="Dunfield P.F."/>
            <person name="Tamas I."/>
            <person name="Houghton K.M."/>
            <person name="Vyssotski M."/>
            <person name="Ryan J.L.J."/>
            <person name="Lagutin K."/>
            <person name="McDonald I.R."/>
            <person name="Stott M.B."/>
        </authorList>
    </citation>
    <scope>NUCLEOTIDE SEQUENCE [LARGE SCALE GENOMIC DNA]</scope>
    <source>
        <strain evidence="7">DSM 23976 / ICMP 18418 / T49</strain>
    </source>
</reference>
<dbReference type="PANTHER" id="PTHR39344:SF1">
    <property type="entry name" value="UPF0182 PROTEIN SLL1060"/>
    <property type="match status" value="1"/>
</dbReference>
<dbReference type="PANTHER" id="PTHR39344">
    <property type="entry name" value="UPF0182 PROTEIN SLL1060"/>
    <property type="match status" value="1"/>
</dbReference>
<organism evidence="6 7">
    <name type="scientific">Chthonomonas calidirosea (strain DSM 23976 / ICMP 18418 / T49)</name>
    <dbReference type="NCBI Taxonomy" id="1303518"/>
    <lineage>
        <taxon>Bacteria</taxon>
        <taxon>Bacillati</taxon>
        <taxon>Armatimonadota</taxon>
        <taxon>Chthonomonadia</taxon>
        <taxon>Chthonomonadales</taxon>
        <taxon>Chthonomonadaceae</taxon>
        <taxon>Chthonomonas</taxon>
    </lineage>
</organism>
<feature type="transmembrane region" description="Helical" evidence="5">
    <location>
        <begin position="119"/>
        <end position="136"/>
    </location>
</feature>
<proteinExistence type="inferred from homology"/>
<evidence type="ECO:0000256" key="2">
    <source>
        <dbReference type="ARBA" id="ARBA00022692"/>
    </source>
</evidence>
<sequence length="981" mass="110767">MARPHEPEIIVLHEQPSAFPRRLGLIFLIAFLVLFGLFLVLHNFVPIYTDWLWFREVGYPQVFFTEVISKSLLYFAAAFLFFVIFFTSVVVTINSTPDVFWSQLVQRLGSSQKPVLPRLLRRIAFVVALILCLWAGRSASDEWNDWLLFTHGMPFHQLDPLYHKDIGFYVFQLPFLSYLQGFFMITFLVALAAVIGIGYLERALNARPEGGLPQSALRPAIVLIALLALTQAFGTQLGAYGLLQHDNGIFVGADYVDVHYRLFAIHVEIVLLIITAVTCLMALKTWRLKPAIWSGGAWLAATILLGGVVPQAAQTLQVAPNQFGLERPYIQRNIQFTRSAYGLEHVLQVNNFPAALSLNASVLEKNRATLDNVRLWDYKYLAKVYQQIQAIKPYYRFEALLPNGDRVPNIDIDRYLFQGHLRQVMLAAREMDVDALPESAQTWQNRRLSYTHGYGVVMSPVNQAVDGDPVYLIEGFPPKATGEAAGLTIAHPQIYYGMLDYRPVYVDTQQPEFDYPATGNDDQDHYAFYQGHGGIRIGNSLFRKLLFAYRLNDWNLLLIHSLTPNTRVLWRRDIRERVQLVAPFLQQDTDPYLVIDPDNGHLVWVIDGYTLSDRYPYATPRQLAVNPLTTETLNYIRNSVKATVDAYSGRVNLYLADPSDPIAQAYSRIFPGIFHPLSDLSPAMRAHLRYPEDLFRIQRAIYAVYHVDDPRVFYLREDVWAVPDEPLSTMDQQPREMEPYYVVMHLPDLGAGNRSTKPTQSSRGEEFVLMSPLSPIRREDQNILGWMCARCDPPHYGQLVLYRFPQQVSVLGPTQVLQRINSDPVISPQLSLLRAGGSTAEFGNLLVIPIDHSLLYIAPLYVEATSNVNRLPKLAKVVVAYGDQEVMANSLDQGLALLFPSYSAESRPMPSAPSSNASTGTTPIKPAGNLAPEVRLLIQKASALFNTSQQQLRQGDFAGYGQTMKQLQETLTQLKRTVGVP</sequence>
<feature type="transmembrane region" description="Helical" evidence="5">
    <location>
        <begin position="263"/>
        <end position="283"/>
    </location>
</feature>
<gene>
    <name evidence="6" type="ORF">CCALI_01325</name>
</gene>
<feature type="transmembrane region" description="Helical" evidence="5">
    <location>
        <begin position="23"/>
        <end position="45"/>
    </location>
</feature>
<dbReference type="GO" id="GO:0005886">
    <property type="term" value="C:plasma membrane"/>
    <property type="evidence" value="ECO:0007669"/>
    <property type="project" value="UniProtKB-SubCell"/>
</dbReference>
<name>S0EU55_CHTCT</name>
<dbReference type="HAMAP" id="MF_01600">
    <property type="entry name" value="UPF0182"/>
    <property type="match status" value="1"/>
</dbReference>
<evidence type="ECO:0000256" key="3">
    <source>
        <dbReference type="ARBA" id="ARBA00022989"/>
    </source>
</evidence>
<dbReference type="AlphaFoldDB" id="S0EU55"/>
<feature type="transmembrane region" description="Helical" evidence="5">
    <location>
        <begin position="295"/>
        <end position="313"/>
    </location>
</feature>
<dbReference type="InParanoid" id="S0EU55"/>
<evidence type="ECO:0000313" key="7">
    <source>
        <dbReference type="Proteomes" id="UP000014227"/>
    </source>
</evidence>
<evidence type="ECO:0000313" key="6">
    <source>
        <dbReference type="EMBL" id="CCW35143.1"/>
    </source>
</evidence>
<dbReference type="HOGENOM" id="CLU_007733_0_0_0"/>
<keyword evidence="2 5" id="KW-0812">Transmembrane</keyword>
<accession>S0EU55</accession>
<dbReference type="Pfam" id="PF03699">
    <property type="entry name" value="UPF0182"/>
    <property type="match status" value="1"/>
</dbReference>
<keyword evidence="7" id="KW-1185">Reference proteome</keyword>
<keyword evidence="4 5" id="KW-0472">Membrane</keyword>
<dbReference type="InterPro" id="IPR005372">
    <property type="entry name" value="UPF0182"/>
</dbReference>
<feature type="transmembrane region" description="Helical" evidence="5">
    <location>
        <begin position="221"/>
        <end position="243"/>
    </location>
</feature>
<keyword evidence="1 5" id="KW-1003">Cell membrane</keyword>
<evidence type="ECO:0000256" key="4">
    <source>
        <dbReference type="ARBA" id="ARBA00023136"/>
    </source>
</evidence>
<dbReference type="EMBL" id="HF951689">
    <property type="protein sequence ID" value="CCW35143.1"/>
    <property type="molecule type" value="Genomic_DNA"/>
</dbReference>
<comment type="subcellular location">
    <subcellularLocation>
        <location evidence="5">Cell membrane</location>
        <topology evidence="5">Multi-pass membrane protein</topology>
    </subcellularLocation>
</comment>
<comment type="similarity">
    <text evidence="5">Belongs to the UPF0182 family.</text>
</comment>
<dbReference type="RefSeq" id="WP_016482684.1">
    <property type="nucleotide sequence ID" value="NC_021487.1"/>
</dbReference>
<dbReference type="Proteomes" id="UP000014227">
    <property type="component" value="Chromosome I"/>
</dbReference>
<keyword evidence="3 5" id="KW-1133">Transmembrane helix</keyword>
<evidence type="ECO:0000256" key="5">
    <source>
        <dbReference type="HAMAP-Rule" id="MF_01600"/>
    </source>
</evidence>
<dbReference type="eggNOG" id="COG1615">
    <property type="taxonomic scope" value="Bacteria"/>
</dbReference>